<evidence type="ECO:0000313" key="1">
    <source>
        <dbReference type="EMBL" id="MFI1459427.1"/>
    </source>
</evidence>
<accession>A0ABW7TGR1</accession>
<gene>
    <name evidence="1" type="ORF">ACH4WX_01750</name>
</gene>
<name>A0ABW7TGR1_9NOCA</name>
<comment type="caution">
    <text evidence="1">The sequence shown here is derived from an EMBL/GenBank/DDBJ whole genome shotgun (WGS) entry which is preliminary data.</text>
</comment>
<evidence type="ECO:0000313" key="2">
    <source>
        <dbReference type="Proteomes" id="UP001611263"/>
    </source>
</evidence>
<reference evidence="1 2" key="1">
    <citation type="submission" date="2024-10" db="EMBL/GenBank/DDBJ databases">
        <title>The Natural Products Discovery Center: Release of the First 8490 Sequenced Strains for Exploring Actinobacteria Biosynthetic Diversity.</title>
        <authorList>
            <person name="Kalkreuter E."/>
            <person name="Kautsar S.A."/>
            <person name="Yang D."/>
            <person name="Bader C.D."/>
            <person name="Teijaro C.N."/>
            <person name="Fluegel L."/>
            <person name="Davis C.M."/>
            <person name="Simpson J.R."/>
            <person name="Lauterbach L."/>
            <person name="Steele A.D."/>
            <person name="Gui C."/>
            <person name="Meng S."/>
            <person name="Li G."/>
            <person name="Viehrig K."/>
            <person name="Ye F."/>
            <person name="Su P."/>
            <person name="Kiefer A.F."/>
            <person name="Nichols A."/>
            <person name="Cepeda A.J."/>
            <person name="Yan W."/>
            <person name="Fan B."/>
            <person name="Jiang Y."/>
            <person name="Adhikari A."/>
            <person name="Zheng C.-J."/>
            <person name="Schuster L."/>
            <person name="Cowan T.M."/>
            <person name="Smanski M.J."/>
            <person name="Chevrette M.G."/>
            <person name="De Carvalho L.P.S."/>
            <person name="Shen B."/>
        </authorList>
    </citation>
    <scope>NUCLEOTIDE SEQUENCE [LARGE SCALE GENOMIC DNA]</scope>
    <source>
        <strain evidence="1 2">NPDC020568</strain>
    </source>
</reference>
<dbReference type="EMBL" id="JBIRUQ010000001">
    <property type="protein sequence ID" value="MFI1459427.1"/>
    <property type="molecule type" value="Genomic_DNA"/>
</dbReference>
<sequence length="505" mass="55688">MSRISSLNQRYDASAALFRNGVQILTVGDPGGARFNLAVQRLMVALRDDGPGVWDDLVGASKAMRWRLITQPQPLEFNPGLIHLAEEVRRYAQRLSGAVDDQDLLNELDASAAGVVERNSTVGNALLRDCVEAGPGTCVVVAASKSAQIGLERWLQEHDLLVLTPGELERDQPERDQAYVVGPPKFFRSSLVTAPLTNDVSFLFPAWFKDHSVPCSALAPYAEGAIRIKAKPFTEGDTAEPEYNVPTEVTDEDVLLPHPVWGNRRSEDREPTSEEVVAHKVLLSGNLAMWLDDGERIRSLDPEQPAGERVTYTEVAAVRGGTHLLLRQGVTERGVLYHAAIAELGHRGGSVEATQALWKDLLARRIRSLGHRQVVKELQASGVKSADRARAWTDPNLIRPSSDRDFDRLLQWLGIPVQPSFGHANWLRKMLYQASSRIGKQLEVAVSAADLSALKTIGHLSLDVEAEGFRGILATRVLAISPYPEIVSRHDARVLFEDRSGQWLE</sequence>
<dbReference type="Proteomes" id="UP001611263">
    <property type="component" value="Unassembled WGS sequence"/>
</dbReference>
<organism evidence="1 2">
    <name type="scientific">Nocardia carnea</name>
    <dbReference type="NCBI Taxonomy" id="37328"/>
    <lineage>
        <taxon>Bacteria</taxon>
        <taxon>Bacillati</taxon>
        <taxon>Actinomycetota</taxon>
        <taxon>Actinomycetes</taxon>
        <taxon>Mycobacteriales</taxon>
        <taxon>Nocardiaceae</taxon>
        <taxon>Nocardia</taxon>
    </lineage>
</organism>
<proteinExistence type="predicted"/>
<dbReference type="RefSeq" id="WP_033241302.1">
    <property type="nucleotide sequence ID" value="NZ_JBIRUQ010000001.1"/>
</dbReference>
<protein>
    <submittedName>
        <fullName evidence="1">Uncharacterized protein</fullName>
    </submittedName>
</protein>
<dbReference type="GeneID" id="93506322"/>
<keyword evidence="2" id="KW-1185">Reference proteome</keyword>